<reference evidence="2" key="1">
    <citation type="journal article" date="2018" name="PLoS Negl. Trop. Dis.">
        <title>Sialome diversity of ticks revealed by RNAseq of single tick salivary glands.</title>
        <authorList>
            <person name="Perner J."/>
            <person name="Kropackova S."/>
            <person name="Kopacek P."/>
            <person name="Ribeiro J.M."/>
        </authorList>
    </citation>
    <scope>NUCLEOTIDE SEQUENCE</scope>
    <source>
        <strain evidence="2">Siblings of single egg batch collected in Ceske Budejovice</strain>
        <tissue evidence="2">Salivary glands</tissue>
    </source>
</reference>
<sequence length="301" mass="30852">MAPHVSRTARHAAMGAFATTLGECAFALLASRDPTVTLRAAKIAWEPSVNGRALPPGNLQVRGMAAPSTSSVSQTPWAVPALRGSRAPTAHKVVWRITTAPTASRNAGAPRPATATQSLVTASRGVHLAGEVIPARFTLVNRQKPPSRPSRRSQHASLAGLGKTARGCATVRTTRPAIRALGCAPLLARTVTPGLRVQCACPVGLATTAAFPVTAGTGTRTADLTDTATTGAPLAGRESTVRKSALKTPLDLTVPTPATVRPTAPLLATRSRGPAARASQDTGVPPVRKSAAQAPMEPTAP</sequence>
<organism evidence="2">
    <name type="scientific">Ixodes ricinus</name>
    <name type="common">Common tick</name>
    <name type="synonym">Acarus ricinus</name>
    <dbReference type="NCBI Taxonomy" id="34613"/>
    <lineage>
        <taxon>Eukaryota</taxon>
        <taxon>Metazoa</taxon>
        <taxon>Ecdysozoa</taxon>
        <taxon>Arthropoda</taxon>
        <taxon>Chelicerata</taxon>
        <taxon>Arachnida</taxon>
        <taxon>Acari</taxon>
        <taxon>Parasitiformes</taxon>
        <taxon>Ixodida</taxon>
        <taxon>Ixodoidea</taxon>
        <taxon>Ixodidae</taxon>
        <taxon>Ixodinae</taxon>
        <taxon>Ixodes</taxon>
    </lineage>
</organism>
<name>A0A147BBD4_IXORI</name>
<proteinExistence type="predicted"/>
<protein>
    <submittedName>
        <fullName evidence="2">Uncharacterized protein</fullName>
    </submittedName>
</protein>
<feature type="compositionally biased region" description="Low complexity" evidence="1">
    <location>
        <begin position="255"/>
        <end position="269"/>
    </location>
</feature>
<dbReference type="AlphaFoldDB" id="A0A147BBD4"/>
<evidence type="ECO:0000313" key="2">
    <source>
        <dbReference type="EMBL" id="JAR88074.1"/>
    </source>
</evidence>
<accession>A0A147BBD4</accession>
<evidence type="ECO:0000256" key="1">
    <source>
        <dbReference type="SAM" id="MobiDB-lite"/>
    </source>
</evidence>
<dbReference type="EMBL" id="GEGO01007330">
    <property type="protein sequence ID" value="JAR88074.1"/>
    <property type="molecule type" value="Transcribed_RNA"/>
</dbReference>
<feature type="region of interest" description="Disordered" evidence="1">
    <location>
        <begin position="142"/>
        <end position="161"/>
    </location>
</feature>
<feature type="region of interest" description="Disordered" evidence="1">
    <location>
        <begin position="255"/>
        <end position="301"/>
    </location>
</feature>